<keyword evidence="3 6" id="KW-0812">Transmembrane</keyword>
<evidence type="ECO:0000256" key="3">
    <source>
        <dbReference type="ARBA" id="ARBA00022692"/>
    </source>
</evidence>
<dbReference type="Pfam" id="PF03073">
    <property type="entry name" value="TspO_MBR"/>
    <property type="match status" value="1"/>
</dbReference>
<evidence type="ECO:0000256" key="4">
    <source>
        <dbReference type="ARBA" id="ARBA00022989"/>
    </source>
</evidence>
<dbReference type="InterPro" id="IPR038330">
    <property type="entry name" value="TspO/MBR-related_sf"/>
</dbReference>
<dbReference type="OrthoDB" id="9795496at2"/>
<dbReference type="PANTHER" id="PTHR10057:SF0">
    <property type="entry name" value="TRANSLOCATOR PROTEIN"/>
    <property type="match status" value="1"/>
</dbReference>
<dbReference type="CDD" id="cd15904">
    <property type="entry name" value="TSPO_MBR"/>
    <property type="match status" value="1"/>
</dbReference>
<gene>
    <name evidence="7" type="ORF">SLNSH_11790</name>
</gene>
<protein>
    <submittedName>
        <fullName evidence="7">TspO protein</fullName>
    </submittedName>
</protein>
<reference evidence="8" key="1">
    <citation type="submission" date="2018-03" db="EMBL/GenBank/DDBJ databases">
        <authorList>
            <person name="Sun L."/>
            <person name="Liu H."/>
            <person name="Chen W."/>
            <person name="Huang K."/>
            <person name="Liu W."/>
            <person name="Gao X."/>
        </authorList>
    </citation>
    <scope>NUCLEOTIDE SEQUENCE [LARGE SCALE GENOMIC DNA]</scope>
    <source>
        <strain evidence="8">SH9</strain>
    </source>
</reference>
<evidence type="ECO:0000256" key="5">
    <source>
        <dbReference type="ARBA" id="ARBA00023136"/>
    </source>
</evidence>
<accession>A0A2T1HTE3</accession>
<dbReference type="FunFam" id="1.20.1260.100:FF:000001">
    <property type="entry name" value="translocator protein 2"/>
    <property type="match status" value="1"/>
</dbReference>
<proteinExistence type="inferred from homology"/>
<dbReference type="Proteomes" id="UP000239772">
    <property type="component" value="Unassembled WGS sequence"/>
</dbReference>
<evidence type="ECO:0000313" key="8">
    <source>
        <dbReference type="Proteomes" id="UP000239772"/>
    </source>
</evidence>
<dbReference type="PANTHER" id="PTHR10057">
    <property type="entry name" value="PERIPHERAL-TYPE BENZODIAZEPINE RECEPTOR"/>
    <property type="match status" value="1"/>
</dbReference>
<keyword evidence="4 6" id="KW-1133">Transmembrane helix</keyword>
<feature type="transmembrane region" description="Helical" evidence="6">
    <location>
        <begin position="141"/>
        <end position="163"/>
    </location>
</feature>
<dbReference type="GO" id="GO:0033013">
    <property type="term" value="P:tetrapyrrole metabolic process"/>
    <property type="evidence" value="ECO:0007669"/>
    <property type="project" value="UniProtKB-ARBA"/>
</dbReference>
<dbReference type="InterPro" id="IPR004307">
    <property type="entry name" value="TspO_MBR"/>
</dbReference>
<comment type="subcellular location">
    <subcellularLocation>
        <location evidence="1">Membrane</location>
        <topology evidence="1">Multi-pass membrane protein</topology>
    </subcellularLocation>
</comment>
<dbReference type="GO" id="GO:0016020">
    <property type="term" value="C:membrane"/>
    <property type="evidence" value="ECO:0007669"/>
    <property type="project" value="UniProtKB-SubCell"/>
</dbReference>
<dbReference type="EMBL" id="PVZS01000011">
    <property type="protein sequence ID" value="PSC04878.1"/>
    <property type="molecule type" value="Genomic_DNA"/>
</dbReference>
<keyword evidence="5 6" id="KW-0472">Membrane</keyword>
<keyword evidence="8" id="KW-1185">Reference proteome</keyword>
<sequence length="166" mass="17816">MTTDIRARAPLNPLWAALLAVGAVALAAIIGNVATMPNIPTWYAGLAKPSFNPPNWVFGPVWGLLYLGMAFAFWRVLRIDAAAPGRGAAIAIFVVQLALNAFWSVAFFGMHNPPLGLVVVIALEIAILATIALFRRIDPVAGWVLLPYAAWVAFATVLNLSIVRLN</sequence>
<feature type="transmembrane region" description="Helical" evidence="6">
    <location>
        <begin position="12"/>
        <end position="36"/>
    </location>
</feature>
<dbReference type="AlphaFoldDB" id="A0A2T1HTE3"/>
<organism evidence="7 8">
    <name type="scientific">Alsobacter soli</name>
    <dbReference type="NCBI Taxonomy" id="2109933"/>
    <lineage>
        <taxon>Bacteria</taxon>
        <taxon>Pseudomonadati</taxon>
        <taxon>Pseudomonadota</taxon>
        <taxon>Alphaproteobacteria</taxon>
        <taxon>Hyphomicrobiales</taxon>
        <taxon>Alsobacteraceae</taxon>
        <taxon>Alsobacter</taxon>
    </lineage>
</organism>
<comment type="caution">
    <text evidence="7">The sequence shown here is derived from an EMBL/GenBank/DDBJ whole genome shotgun (WGS) entry which is preliminary data.</text>
</comment>
<dbReference type="PIRSF" id="PIRSF005859">
    <property type="entry name" value="PBR"/>
    <property type="match status" value="1"/>
</dbReference>
<evidence type="ECO:0000313" key="7">
    <source>
        <dbReference type="EMBL" id="PSC04878.1"/>
    </source>
</evidence>
<dbReference type="Gene3D" id="1.20.1260.100">
    <property type="entry name" value="TspO/MBR protein"/>
    <property type="match status" value="1"/>
</dbReference>
<name>A0A2T1HTE3_9HYPH</name>
<feature type="transmembrane region" description="Helical" evidence="6">
    <location>
        <begin position="56"/>
        <end position="77"/>
    </location>
</feature>
<evidence type="ECO:0000256" key="2">
    <source>
        <dbReference type="ARBA" id="ARBA00007524"/>
    </source>
</evidence>
<evidence type="ECO:0000256" key="6">
    <source>
        <dbReference type="SAM" id="Phobius"/>
    </source>
</evidence>
<comment type="similarity">
    <text evidence="2">Belongs to the TspO/BZRP family.</text>
</comment>
<dbReference type="RefSeq" id="WP_106337303.1">
    <property type="nucleotide sequence ID" value="NZ_PVZS01000011.1"/>
</dbReference>
<feature type="transmembrane region" description="Helical" evidence="6">
    <location>
        <begin position="115"/>
        <end position="134"/>
    </location>
</feature>
<feature type="transmembrane region" description="Helical" evidence="6">
    <location>
        <begin position="89"/>
        <end position="109"/>
    </location>
</feature>
<evidence type="ECO:0000256" key="1">
    <source>
        <dbReference type="ARBA" id="ARBA00004141"/>
    </source>
</evidence>